<dbReference type="SUPFAM" id="SSF52218">
    <property type="entry name" value="Flavoproteins"/>
    <property type="match status" value="1"/>
</dbReference>
<dbReference type="SUPFAM" id="SSF57783">
    <property type="entry name" value="Zinc beta-ribbon"/>
    <property type="match status" value="1"/>
</dbReference>
<dbReference type="Gene3D" id="3.40.50.360">
    <property type="match status" value="1"/>
</dbReference>
<accession>A0ABW3EFQ5</accession>
<protein>
    <submittedName>
        <fullName evidence="4">NAD(P)H-dependent oxidoreductase</fullName>
    </submittedName>
</protein>
<proteinExistence type="predicted"/>
<feature type="domain" description="NADPH-dependent FMN reductase-like" evidence="3">
    <location>
        <begin position="1"/>
        <end position="169"/>
    </location>
</feature>
<evidence type="ECO:0000313" key="4">
    <source>
        <dbReference type="EMBL" id="MFD0898269.1"/>
    </source>
</evidence>
<comment type="caution">
    <text evidence="4">The sequence shown here is derived from an EMBL/GenBank/DDBJ whole genome shotgun (WGS) entry which is preliminary data.</text>
</comment>
<keyword evidence="2" id="KW-0288">FMN</keyword>
<organism evidence="4 5">
    <name type="scientific">Loigolactobacillus binensis</name>
    <dbReference type="NCBI Taxonomy" id="2559922"/>
    <lineage>
        <taxon>Bacteria</taxon>
        <taxon>Bacillati</taxon>
        <taxon>Bacillota</taxon>
        <taxon>Bacilli</taxon>
        <taxon>Lactobacillales</taxon>
        <taxon>Lactobacillaceae</taxon>
        <taxon>Loigolactobacillus</taxon>
    </lineage>
</organism>
<evidence type="ECO:0000313" key="5">
    <source>
        <dbReference type="Proteomes" id="UP001597104"/>
    </source>
</evidence>
<name>A0ABW3EFQ5_9LACO</name>
<dbReference type="Pfam" id="PF03358">
    <property type="entry name" value="FMN_red"/>
    <property type="match status" value="1"/>
</dbReference>
<dbReference type="Proteomes" id="UP001597104">
    <property type="component" value="Unassembled WGS sequence"/>
</dbReference>
<dbReference type="InterPro" id="IPR029039">
    <property type="entry name" value="Flavoprotein-like_sf"/>
</dbReference>
<dbReference type="InterPro" id="IPR005025">
    <property type="entry name" value="FMN_Rdtase-like_dom"/>
</dbReference>
<dbReference type="PANTHER" id="PTHR43278">
    <property type="entry name" value="NAD(P)H-DEPENDENT FMN-CONTAINING OXIDOREDUCTASE YWQN-RELATED"/>
    <property type="match status" value="1"/>
</dbReference>
<evidence type="ECO:0000256" key="2">
    <source>
        <dbReference type="ARBA" id="ARBA00022643"/>
    </source>
</evidence>
<dbReference type="PANTHER" id="PTHR43278:SF1">
    <property type="entry name" value="IRON-SULFUR FLAVOPROTEIN MJ1083"/>
    <property type="match status" value="1"/>
</dbReference>
<sequence length="319" mass="34937">MKVLGISFGTKGGTNDSLCVEALEGAQDAGAEVEFIQMSTLNILHCTGCVTCSRVLLSGKGNTCILNDDFNWLLDKMLDADGIVISDPIFEEGASGLFHTLMDRFGPRLDRGNNIINDKIAAQTGGKMTDPRILQDKVISYMGVGGSEWGTRVQVEHAMHALTTMWKVIDNKWFPWAKGILMDDQRLAEVRQVGTNIAKAAADIAHATYQGKPGVCPHCHSNLFYLDPDNGTATCSECGIVGKLDMVAGKPKFSFPDEQLEKAHDTLSGKFIHGNDIKDKIEGEFLKTMKTPEYKERKKGYRHFIKAIKPAKAKAVASK</sequence>
<evidence type="ECO:0000259" key="3">
    <source>
        <dbReference type="Pfam" id="PF03358"/>
    </source>
</evidence>
<dbReference type="RefSeq" id="WP_137638635.1">
    <property type="nucleotide sequence ID" value="NZ_BJDN01000032.1"/>
</dbReference>
<keyword evidence="1" id="KW-0285">Flavoprotein</keyword>
<reference evidence="5" key="1">
    <citation type="journal article" date="2019" name="Int. J. Syst. Evol. Microbiol.">
        <title>The Global Catalogue of Microorganisms (GCM) 10K type strain sequencing project: providing services to taxonomists for standard genome sequencing and annotation.</title>
        <authorList>
            <consortium name="The Broad Institute Genomics Platform"/>
            <consortium name="The Broad Institute Genome Sequencing Center for Infectious Disease"/>
            <person name="Wu L."/>
            <person name="Ma J."/>
        </authorList>
    </citation>
    <scope>NUCLEOTIDE SEQUENCE [LARGE SCALE GENOMIC DNA]</scope>
    <source>
        <strain evidence="5">CCM 8925</strain>
    </source>
</reference>
<keyword evidence="5" id="KW-1185">Reference proteome</keyword>
<dbReference type="EMBL" id="JBHTIO010000051">
    <property type="protein sequence ID" value="MFD0898269.1"/>
    <property type="molecule type" value="Genomic_DNA"/>
</dbReference>
<dbReference type="InterPro" id="IPR051796">
    <property type="entry name" value="ISF_SsuE-like"/>
</dbReference>
<gene>
    <name evidence="4" type="ORF">ACFQZ7_11110</name>
</gene>
<evidence type="ECO:0000256" key="1">
    <source>
        <dbReference type="ARBA" id="ARBA00022630"/>
    </source>
</evidence>